<dbReference type="SUPFAM" id="SSF47413">
    <property type="entry name" value="lambda repressor-like DNA-binding domains"/>
    <property type="match status" value="1"/>
</dbReference>
<evidence type="ECO:0000259" key="1">
    <source>
        <dbReference type="PROSITE" id="PS50943"/>
    </source>
</evidence>
<sequence length="85" mass="9209">MSLTLSRQMKAARALIGWEQQQLADAAGVAINTIRRMEAGDGPIKANAETLRKVERALMDAGLELLNHGAPGVRLRQLSPTSEEN</sequence>
<protein>
    <submittedName>
        <fullName evidence="2">Helix-turn-helix domain-containing protein</fullName>
    </submittedName>
</protein>
<name>A0ABS1F3M6_9PROT</name>
<dbReference type="Gene3D" id="1.10.260.40">
    <property type="entry name" value="lambda repressor-like DNA-binding domains"/>
    <property type="match status" value="1"/>
</dbReference>
<feature type="domain" description="HTH cro/C1-type" evidence="1">
    <location>
        <begin position="9"/>
        <end position="40"/>
    </location>
</feature>
<dbReference type="PROSITE" id="PS50943">
    <property type="entry name" value="HTH_CROC1"/>
    <property type="match status" value="1"/>
</dbReference>
<dbReference type="EMBL" id="JAENHM010000030">
    <property type="protein sequence ID" value="MBK1838005.1"/>
    <property type="molecule type" value="Genomic_DNA"/>
</dbReference>
<dbReference type="InterPro" id="IPR010982">
    <property type="entry name" value="Lambda_DNA-bd_dom_sf"/>
</dbReference>
<dbReference type="CDD" id="cd00093">
    <property type="entry name" value="HTH_XRE"/>
    <property type="match status" value="1"/>
</dbReference>
<evidence type="ECO:0000313" key="3">
    <source>
        <dbReference type="Proteomes" id="UP000652760"/>
    </source>
</evidence>
<dbReference type="Proteomes" id="UP000652760">
    <property type="component" value="Unassembled WGS sequence"/>
</dbReference>
<reference evidence="3" key="1">
    <citation type="submission" date="2021-01" db="EMBL/GenBank/DDBJ databases">
        <title>Genome public.</title>
        <authorList>
            <person name="Liu C."/>
            <person name="Sun Q."/>
        </authorList>
    </citation>
    <scope>NUCLEOTIDE SEQUENCE [LARGE SCALE GENOMIC DNA]</scope>
    <source>
        <strain evidence="3">YIM B02556</strain>
    </source>
</reference>
<dbReference type="InterPro" id="IPR001387">
    <property type="entry name" value="Cro/C1-type_HTH"/>
</dbReference>
<dbReference type="Pfam" id="PF01381">
    <property type="entry name" value="HTH_3"/>
    <property type="match status" value="1"/>
</dbReference>
<organism evidence="2 3">
    <name type="scientific">Azospirillum endophyticum</name>
    <dbReference type="NCBI Taxonomy" id="2800326"/>
    <lineage>
        <taxon>Bacteria</taxon>
        <taxon>Pseudomonadati</taxon>
        <taxon>Pseudomonadota</taxon>
        <taxon>Alphaproteobacteria</taxon>
        <taxon>Rhodospirillales</taxon>
        <taxon>Azospirillaceae</taxon>
        <taxon>Azospirillum</taxon>
    </lineage>
</organism>
<keyword evidence="3" id="KW-1185">Reference proteome</keyword>
<gene>
    <name evidence="2" type="ORF">JHL17_11330</name>
</gene>
<proteinExistence type="predicted"/>
<accession>A0ABS1F3M6</accession>
<dbReference type="SMART" id="SM00530">
    <property type="entry name" value="HTH_XRE"/>
    <property type="match status" value="1"/>
</dbReference>
<evidence type="ECO:0000313" key="2">
    <source>
        <dbReference type="EMBL" id="MBK1838005.1"/>
    </source>
</evidence>
<comment type="caution">
    <text evidence="2">The sequence shown here is derived from an EMBL/GenBank/DDBJ whole genome shotgun (WGS) entry which is preliminary data.</text>
</comment>